<gene>
    <name evidence="1" type="ORF">FJR39_08925</name>
</gene>
<keyword evidence="2" id="KW-1185">Reference proteome</keyword>
<proteinExistence type="predicted"/>
<evidence type="ECO:0000313" key="2">
    <source>
        <dbReference type="Proteomes" id="UP001517388"/>
    </source>
</evidence>
<comment type="caution">
    <text evidence="1">The sequence shown here is derived from an EMBL/GenBank/DDBJ whole genome shotgun (WGS) entry which is preliminary data.</text>
</comment>
<evidence type="ECO:0000313" key="1">
    <source>
        <dbReference type="EMBL" id="MTJ43332.1"/>
    </source>
</evidence>
<dbReference type="EMBL" id="VILF01000002">
    <property type="protein sequence ID" value="MTJ43332.1"/>
    <property type="molecule type" value="Genomic_DNA"/>
</dbReference>
<reference evidence="2" key="1">
    <citation type="journal article" date="2020" name="Toxins">
        <title>Phylogenomic Analysis of Secondary Metabolism in the Toxic Cyanobacterial Genera Anabaena, Dolichospermum and Aphanizomenon.</title>
        <authorList>
            <person name="Oesterholm J."/>
            <person name="Popin R.V."/>
            <person name="Fewer D.P."/>
            <person name="Sivonen K."/>
        </authorList>
    </citation>
    <scope>NUCLEOTIDE SEQUENCE [LARGE SCALE GENOMIC DNA]</scope>
    <source>
        <strain evidence="2">UHCC 0037</strain>
    </source>
</reference>
<name>A0ACC7S539_DOLFA</name>
<protein>
    <submittedName>
        <fullName evidence="1">DUF2281 domain-containing protein</fullName>
    </submittedName>
</protein>
<accession>A0ACC7S539</accession>
<dbReference type="Proteomes" id="UP001517388">
    <property type="component" value="Unassembled WGS sequence"/>
</dbReference>
<sequence length="91" mass="11085">MTQAVEKQESILDRVQNLTPEQREEVLNFIDFLQFKRQKQDVEPKKRRKWGDIKGKAPYRLVGEDAQIWVSRNRREETENRELHLRSNYED</sequence>
<organism evidence="1 2">
    <name type="scientific">Dolichospermum flos-aquae UHCC 0037</name>
    <dbReference type="NCBI Taxonomy" id="2590026"/>
    <lineage>
        <taxon>Bacteria</taxon>
        <taxon>Bacillati</taxon>
        <taxon>Cyanobacteriota</taxon>
        <taxon>Cyanophyceae</taxon>
        <taxon>Nostocales</taxon>
        <taxon>Aphanizomenonaceae</taxon>
        <taxon>Dolichospermum</taxon>
    </lineage>
</organism>